<keyword evidence="3" id="KW-1185">Reference proteome</keyword>
<gene>
    <name evidence="2" type="ORF">MNEG_2366</name>
</gene>
<dbReference type="KEGG" id="mng:MNEG_2366"/>
<proteinExistence type="predicted"/>
<dbReference type="AlphaFoldDB" id="A0A0D2MST6"/>
<dbReference type="PROSITE" id="PS51257">
    <property type="entry name" value="PROKAR_LIPOPROTEIN"/>
    <property type="match status" value="1"/>
</dbReference>
<sequence length="127" mass="13462">MKASTAAVALVALLAISCIAEAAANRQLMQPKPAPKIGFCRTSAYTVDCTKTEGIKRKMFAICGKGVIRAVGKYVPNRNGCACSVVQKVDTSDAWDAFQACQETKGKDDFALLQNTRCKAGQAKGPC</sequence>
<keyword evidence="1" id="KW-0732">Signal</keyword>
<dbReference type="RefSeq" id="XP_013904609.1">
    <property type="nucleotide sequence ID" value="XM_014049155.1"/>
</dbReference>
<dbReference type="Proteomes" id="UP000054498">
    <property type="component" value="Unassembled WGS sequence"/>
</dbReference>
<accession>A0A0D2MST6</accession>
<name>A0A0D2MST6_9CHLO</name>
<feature type="chain" id="PRO_5002247212" evidence="1">
    <location>
        <begin position="23"/>
        <end position="127"/>
    </location>
</feature>
<evidence type="ECO:0000313" key="3">
    <source>
        <dbReference type="Proteomes" id="UP000054498"/>
    </source>
</evidence>
<organism evidence="2 3">
    <name type="scientific">Monoraphidium neglectum</name>
    <dbReference type="NCBI Taxonomy" id="145388"/>
    <lineage>
        <taxon>Eukaryota</taxon>
        <taxon>Viridiplantae</taxon>
        <taxon>Chlorophyta</taxon>
        <taxon>core chlorophytes</taxon>
        <taxon>Chlorophyceae</taxon>
        <taxon>CS clade</taxon>
        <taxon>Sphaeropleales</taxon>
        <taxon>Selenastraceae</taxon>
        <taxon>Monoraphidium</taxon>
    </lineage>
</organism>
<feature type="signal peptide" evidence="1">
    <location>
        <begin position="1"/>
        <end position="22"/>
    </location>
</feature>
<evidence type="ECO:0000256" key="1">
    <source>
        <dbReference type="SAM" id="SignalP"/>
    </source>
</evidence>
<reference evidence="2 3" key="1">
    <citation type="journal article" date="2013" name="BMC Genomics">
        <title>Reconstruction of the lipid metabolism for the microalga Monoraphidium neglectum from its genome sequence reveals characteristics suitable for biofuel production.</title>
        <authorList>
            <person name="Bogen C."/>
            <person name="Al-Dilaimi A."/>
            <person name="Albersmeier A."/>
            <person name="Wichmann J."/>
            <person name="Grundmann M."/>
            <person name="Rupp O."/>
            <person name="Lauersen K.J."/>
            <person name="Blifernez-Klassen O."/>
            <person name="Kalinowski J."/>
            <person name="Goesmann A."/>
            <person name="Mussgnug J.H."/>
            <person name="Kruse O."/>
        </authorList>
    </citation>
    <scope>NUCLEOTIDE SEQUENCE [LARGE SCALE GENOMIC DNA]</scope>
    <source>
        <strain evidence="2 3">SAG 48.87</strain>
    </source>
</reference>
<dbReference type="EMBL" id="KK100485">
    <property type="protein sequence ID" value="KIZ05590.1"/>
    <property type="molecule type" value="Genomic_DNA"/>
</dbReference>
<evidence type="ECO:0000313" key="2">
    <source>
        <dbReference type="EMBL" id="KIZ05590.1"/>
    </source>
</evidence>
<dbReference type="GeneID" id="25735244"/>
<protein>
    <submittedName>
        <fullName evidence="2">Uncharacterized protein</fullName>
    </submittedName>
</protein>